<accession>A0AAP0LAL2</accession>
<sequence length="146" mass="17034">MLAGMIPAPEIRSPFKDLSRGKISQARALKRMVDTGFLDIRTAVSVVNQPLHLLLHRPEQPNKLSNSYYFLMEKPGKYGKHGVWNYGVKEITGDKNASAKYTWDWQRESKIWEVKEDMERWARRTKKRFPLHFIALKLNLNIVHTG</sequence>
<evidence type="ECO:0000313" key="1">
    <source>
        <dbReference type="EMBL" id="KAK9167637.1"/>
    </source>
</evidence>
<proteinExistence type="predicted"/>
<dbReference type="EMBL" id="JBBNAG010000001">
    <property type="protein sequence ID" value="KAK9167637.1"/>
    <property type="molecule type" value="Genomic_DNA"/>
</dbReference>
<name>A0AAP0LAL2_9MAGN</name>
<gene>
    <name evidence="1" type="ORF">Scep_002828</name>
</gene>
<reference evidence="1 2" key="1">
    <citation type="submission" date="2024-01" db="EMBL/GenBank/DDBJ databases">
        <title>Genome assemblies of Stephania.</title>
        <authorList>
            <person name="Yang L."/>
        </authorList>
    </citation>
    <scope>NUCLEOTIDE SEQUENCE [LARGE SCALE GENOMIC DNA]</scope>
    <source>
        <strain evidence="1">JXDWG</strain>
        <tissue evidence="1">Leaf</tissue>
    </source>
</reference>
<keyword evidence="2" id="KW-1185">Reference proteome</keyword>
<comment type="caution">
    <text evidence="1">The sequence shown here is derived from an EMBL/GenBank/DDBJ whole genome shotgun (WGS) entry which is preliminary data.</text>
</comment>
<protein>
    <submittedName>
        <fullName evidence="1">Uncharacterized protein</fullName>
    </submittedName>
</protein>
<dbReference type="Proteomes" id="UP001419268">
    <property type="component" value="Unassembled WGS sequence"/>
</dbReference>
<evidence type="ECO:0000313" key="2">
    <source>
        <dbReference type="Proteomes" id="UP001419268"/>
    </source>
</evidence>
<dbReference type="AlphaFoldDB" id="A0AAP0LAL2"/>
<organism evidence="1 2">
    <name type="scientific">Stephania cephalantha</name>
    <dbReference type="NCBI Taxonomy" id="152367"/>
    <lineage>
        <taxon>Eukaryota</taxon>
        <taxon>Viridiplantae</taxon>
        <taxon>Streptophyta</taxon>
        <taxon>Embryophyta</taxon>
        <taxon>Tracheophyta</taxon>
        <taxon>Spermatophyta</taxon>
        <taxon>Magnoliopsida</taxon>
        <taxon>Ranunculales</taxon>
        <taxon>Menispermaceae</taxon>
        <taxon>Menispermoideae</taxon>
        <taxon>Cissampelideae</taxon>
        <taxon>Stephania</taxon>
    </lineage>
</organism>